<dbReference type="AlphaFoldDB" id="A0A8J2P723"/>
<reference evidence="1" key="1">
    <citation type="submission" date="2021-06" db="EMBL/GenBank/DDBJ databases">
        <authorList>
            <person name="Hodson N. C."/>
            <person name="Mongue J. A."/>
            <person name="Jaron S. K."/>
        </authorList>
    </citation>
    <scope>NUCLEOTIDE SEQUENCE</scope>
</reference>
<comment type="caution">
    <text evidence="1">The sequence shown here is derived from an EMBL/GenBank/DDBJ whole genome shotgun (WGS) entry which is preliminary data.</text>
</comment>
<gene>
    <name evidence="1" type="ORF">AFUS01_LOCUS27689</name>
</gene>
<proteinExistence type="predicted"/>
<name>A0A8J2P723_9HEXA</name>
<dbReference type="Proteomes" id="UP000708208">
    <property type="component" value="Unassembled WGS sequence"/>
</dbReference>
<sequence length="70" mass="7807">MTTTVKTAEGNSSPWKGSALRCSLLLIILIQMAFLQKYLNTRTMEFLVGPFIKGYGVQPDQIRAADFSTH</sequence>
<protein>
    <submittedName>
        <fullName evidence="1">Uncharacterized protein</fullName>
    </submittedName>
</protein>
<organism evidence="1 2">
    <name type="scientific">Allacma fusca</name>
    <dbReference type="NCBI Taxonomy" id="39272"/>
    <lineage>
        <taxon>Eukaryota</taxon>
        <taxon>Metazoa</taxon>
        <taxon>Ecdysozoa</taxon>
        <taxon>Arthropoda</taxon>
        <taxon>Hexapoda</taxon>
        <taxon>Collembola</taxon>
        <taxon>Symphypleona</taxon>
        <taxon>Sminthuridae</taxon>
        <taxon>Allacma</taxon>
    </lineage>
</organism>
<evidence type="ECO:0000313" key="1">
    <source>
        <dbReference type="EMBL" id="CAG7817106.1"/>
    </source>
</evidence>
<dbReference type="EMBL" id="CAJVCH010386096">
    <property type="protein sequence ID" value="CAG7817106.1"/>
    <property type="molecule type" value="Genomic_DNA"/>
</dbReference>
<keyword evidence="2" id="KW-1185">Reference proteome</keyword>
<evidence type="ECO:0000313" key="2">
    <source>
        <dbReference type="Proteomes" id="UP000708208"/>
    </source>
</evidence>
<accession>A0A8J2P723</accession>